<comment type="caution">
    <text evidence="2">The sequence shown here is derived from an EMBL/GenBank/DDBJ whole genome shotgun (WGS) entry which is preliminary data.</text>
</comment>
<dbReference type="AlphaFoldDB" id="A0A425Y1T9"/>
<keyword evidence="3" id="KW-1185">Reference proteome</keyword>
<dbReference type="InterPro" id="IPR021109">
    <property type="entry name" value="Peptidase_aspartic_dom_sf"/>
</dbReference>
<name>A0A425Y1T9_9BACT</name>
<evidence type="ECO:0000259" key="1">
    <source>
        <dbReference type="Pfam" id="PF05618"/>
    </source>
</evidence>
<dbReference type="Pfam" id="PF05618">
    <property type="entry name" value="Zn_protease"/>
    <property type="match status" value="1"/>
</dbReference>
<dbReference type="PANTHER" id="PTHR38037">
    <property type="entry name" value="ZN_PROTEASE DOMAIN-CONTAINING PROTEIN"/>
    <property type="match status" value="1"/>
</dbReference>
<sequence length="147" mass="17005">MKIIGRIDIADFPKLDLQNINIKVDTGAYTSSIHCHDVQEIELDGKKHIEFKLLDPSHPQYNHKVFKVTNYEVKSVKSSFGDVEKRFVIHTKIVVFGKEYSIKLSLSERSDMRIPILIGRRFLNKKFIVDTSLNNLSFKLKSKKKNA</sequence>
<dbReference type="SUPFAM" id="SSF50630">
    <property type="entry name" value="Acid proteases"/>
    <property type="match status" value="1"/>
</dbReference>
<feature type="domain" description="Retropepsin-like aspartic endopeptidase" evidence="1">
    <location>
        <begin position="4"/>
        <end position="135"/>
    </location>
</feature>
<gene>
    <name evidence="2" type="ORF">DWB61_09210</name>
</gene>
<dbReference type="PANTHER" id="PTHR38037:SF2">
    <property type="entry name" value="ATP-DEPENDENT ZINC PROTEASE DOMAIN-CONTAINING PROTEIN-RELATED"/>
    <property type="match status" value="1"/>
</dbReference>
<dbReference type="EMBL" id="QQWG01000007">
    <property type="protein sequence ID" value="RRG21915.1"/>
    <property type="molecule type" value="Genomic_DNA"/>
</dbReference>
<dbReference type="OrthoDB" id="9782977at2"/>
<dbReference type="InterPro" id="IPR008503">
    <property type="entry name" value="Asp_endopeptidase"/>
</dbReference>
<organism evidence="2 3">
    <name type="scientific">Ancylomarina euxinus</name>
    <dbReference type="NCBI Taxonomy" id="2283627"/>
    <lineage>
        <taxon>Bacteria</taxon>
        <taxon>Pseudomonadati</taxon>
        <taxon>Bacteroidota</taxon>
        <taxon>Bacteroidia</taxon>
        <taxon>Marinilabiliales</taxon>
        <taxon>Marinifilaceae</taxon>
        <taxon>Ancylomarina</taxon>
    </lineage>
</organism>
<evidence type="ECO:0000313" key="3">
    <source>
        <dbReference type="Proteomes" id="UP000285794"/>
    </source>
</evidence>
<evidence type="ECO:0000313" key="2">
    <source>
        <dbReference type="EMBL" id="RRG21915.1"/>
    </source>
</evidence>
<accession>A0A425Y1T9</accession>
<dbReference type="Gene3D" id="2.40.70.10">
    <property type="entry name" value="Acid Proteases"/>
    <property type="match status" value="1"/>
</dbReference>
<dbReference type="Proteomes" id="UP000285794">
    <property type="component" value="Unassembled WGS sequence"/>
</dbReference>
<proteinExistence type="predicted"/>
<dbReference type="RefSeq" id="WP_125030601.1">
    <property type="nucleotide sequence ID" value="NZ_JAPXVP010000007.1"/>
</dbReference>
<reference evidence="2 3" key="1">
    <citation type="submission" date="2018-07" db="EMBL/GenBank/DDBJ databases">
        <title>Draft genome sequence of Ancylomarina sp. M1P.</title>
        <authorList>
            <person name="Yadav S."/>
            <person name="Villanueva L."/>
            <person name="Damste J.S.S."/>
        </authorList>
    </citation>
    <scope>NUCLEOTIDE SEQUENCE [LARGE SCALE GENOMIC DNA]</scope>
    <source>
        <strain evidence="2 3">M1P</strain>
    </source>
</reference>
<protein>
    <submittedName>
        <fullName evidence="2">Peptidase</fullName>
    </submittedName>
</protein>